<comment type="caution">
    <text evidence="1">The sequence shown here is derived from an EMBL/GenBank/DDBJ whole genome shotgun (WGS) entry which is preliminary data.</text>
</comment>
<reference evidence="1" key="1">
    <citation type="submission" date="2023-10" db="EMBL/GenBank/DDBJ databases">
        <authorList>
            <person name="Chen Y."/>
            <person name="Shah S."/>
            <person name="Dougan E. K."/>
            <person name="Thang M."/>
            <person name="Chan C."/>
        </authorList>
    </citation>
    <scope>NUCLEOTIDE SEQUENCE [LARGE SCALE GENOMIC DNA]</scope>
</reference>
<protein>
    <recommendedName>
        <fullName evidence="3">Phospholipase B-like</fullName>
    </recommendedName>
</protein>
<sequence>DVVCRRFGGEGVGSQAERYFSEWTTESTYHWALTADAGSGRVRYEGYFHAAELGGWVLLAKVEVAPVGPLLNTLGSFVEHYSEDSYHAARWGRLGRSFVRYPGTDDWLQVRNATLETGAQSSAALARVHANVTDGGTRWGLGSGVSESYAATSSHGDLLSVAARDELPPELADFRARAAAGLLPGGCAGGTCNPAWMWVKGRFRVGVFLY</sequence>
<gene>
    <name evidence="1" type="ORF">PCOR1329_LOCUS9831</name>
</gene>
<dbReference type="InterPro" id="IPR021862">
    <property type="entry name" value="DUF3472"/>
</dbReference>
<evidence type="ECO:0008006" key="3">
    <source>
        <dbReference type="Google" id="ProtNLM"/>
    </source>
</evidence>
<dbReference type="Pfam" id="PF11958">
    <property type="entry name" value="DUF3472"/>
    <property type="match status" value="1"/>
</dbReference>
<name>A0ABN9Q9J5_9DINO</name>
<keyword evidence="2" id="KW-1185">Reference proteome</keyword>
<dbReference type="Proteomes" id="UP001189429">
    <property type="component" value="Unassembled WGS sequence"/>
</dbReference>
<evidence type="ECO:0000313" key="2">
    <source>
        <dbReference type="Proteomes" id="UP001189429"/>
    </source>
</evidence>
<feature type="non-terminal residue" evidence="1">
    <location>
        <position position="210"/>
    </location>
</feature>
<evidence type="ECO:0000313" key="1">
    <source>
        <dbReference type="EMBL" id="CAK0802263.1"/>
    </source>
</evidence>
<feature type="non-terminal residue" evidence="1">
    <location>
        <position position="1"/>
    </location>
</feature>
<accession>A0ABN9Q9J5</accession>
<organism evidence="1 2">
    <name type="scientific">Prorocentrum cordatum</name>
    <dbReference type="NCBI Taxonomy" id="2364126"/>
    <lineage>
        <taxon>Eukaryota</taxon>
        <taxon>Sar</taxon>
        <taxon>Alveolata</taxon>
        <taxon>Dinophyceae</taxon>
        <taxon>Prorocentrales</taxon>
        <taxon>Prorocentraceae</taxon>
        <taxon>Prorocentrum</taxon>
    </lineage>
</organism>
<proteinExistence type="predicted"/>
<dbReference type="EMBL" id="CAUYUJ010002763">
    <property type="protein sequence ID" value="CAK0802263.1"/>
    <property type="molecule type" value="Genomic_DNA"/>
</dbReference>